<keyword evidence="3" id="KW-1185">Reference proteome</keyword>
<feature type="region of interest" description="Disordered" evidence="1">
    <location>
        <begin position="20"/>
        <end position="99"/>
    </location>
</feature>
<comment type="caution">
    <text evidence="2">The sequence shown here is derived from an EMBL/GenBank/DDBJ whole genome shotgun (WGS) entry which is preliminary data.</text>
</comment>
<evidence type="ECO:0000256" key="1">
    <source>
        <dbReference type="SAM" id="MobiDB-lite"/>
    </source>
</evidence>
<accession>A0AAD4XYF9</accession>
<sequence>MPSQETFAVFLTPRGCDLKVRGRQRSGPALMAPGSSGISEGHVAVIPSPDAVPDPVKDPVGALHLSEATPRGSPKPAIRAAGHLDASPENPGLGQTSTTGVMVARDILARTVPRAFHPSPDPSDAFRTTRETAVSEDEEKGGPRVAGPTAKARDVVNDTT</sequence>
<feature type="compositionally biased region" description="Basic and acidic residues" evidence="1">
    <location>
        <begin position="151"/>
        <end position="160"/>
    </location>
</feature>
<evidence type="ECO:0000313" key="3">
    <source>
        <dbReference type="Proteomes" id="UP001214576"/>
    </source>
</evidence>
<organism evidence="2 3">
    <name type="scientific">Ovis ammon polii</name>
    <dbReference type="NCBI Taxonomy" id="230172"/>
    <lineage>
        <taxon>Eukaryota</taxon>
        <taxon>Metazoa</taxon>
        <taxon>Chordata</taxon>
        <taxon>Craniata</taxon>
        <taxon>Vertebrata</taxon>
        <taxon>Euteleostomi</taxon>
        <taxon>Mammalia</taxon>
        <taxon>Eutheria</taxon>
        <taxon>Laurasiatheria</taxon>
        <taxon>Artiodactyla</taxon>
        <taxon>Ruminantia</taxon>
        <taxon>Pecora</taxon>
        <taxon>Bovidae</taxon>
        <taxon>Caprinae</taxon>
        <taxon>Ovis</taxon>
    </lineage>
</organism>
<name>A0AAD4XYF9_OVIAM</name>
<feature type="compositionally biased region" description="Low complexity" evidence="1">
    <location>
        <begin position="47"/>
        <end position="60"/>
    </location>
</feature>
<dbReference type="Proteomes" id="UP001214576">
    <property type="component" value="Unassembled WGS sequence"/>
</dbReference>
<dbReference type="AlphaFoldDB" id="A0AAD4XYF9"/>
<proteinExistence type="predicted"/>
<protein>
    <submittedName>
        <fullName evidence="2">Uncharacterized protein</fullName>
    </submittedName>
</protein>
<reference evidence="2" key="1">
    <citation type="submission" date="2022-03" db="EMBL/GenBank/DDBJ databases">
        <title>Genomic analyses of argali, domestic sheep and their hybrids provide insights into chromosomal evolution, heterosis and genetic basis of agronomic traits.</title>
        <authorList>
            <person name="Li M."/>
        </authorList>
    </citation>
    <scope>NUCLEOTIDE SEQUENCE</scope>
    <source>
        <strain evidence="2">CAU-MHL-2022a</strain>
        <tissue evidence="2">Skin</tissue>
    </source>
</reference>
<evidence type="ECO:0000313" key="2">
    <source>
        <dbReference type="EMBL" id="KAI4530740.1"/>
    </source>
</evidence>
<dbReference type="EMBL" id="JAKZEL010000024">
    <property type="protein sequence ID" value="KAI4530740.1"/>
    <property type="molecule type" value="Genomic_DNA"/>
</dbReference>
<gene>
    <name evidence="2" type="ORF">MG293_018598</name>
</gene>
<feature type="region of interest" description="Disordered" evidence="1">
    <location>
        <begin position="112"/>
        <end position="160"/>
    </location>
</feature>